<keyword evidence="2" id="KW-1185">Reference proteome</keyword>
<dbReference type="EMBL" id="BGPR01071683">
    <property type="protein sequence ID" value="GBO44801.1"/>
    <property type="molecule type" value="Genomic_DNA"/>
</dbReference>
<organism evidence="1 2">
    <name type="scientific">Araneus ventricosus</name>
    <name type="common">Orbweaver spider</name>
    <name type="synonym">Epeira ventricosa</name>
    <dbReference type="NCBI Taxonomy" id="182803"/>
    <lineage>
        <taxon>Eukaryota</taxon>
        <taxon>Metazoa</taxon>
        <taxon>Ecdysozoa</taxon>
        <taxon>Arthropoda</taxon>
        <taxon>Chelicerata</taxon>
        <taxon>Arachnida</taxon>
        <taxon>Araneae</taxon>
        <taxon>Araneomorphae</taxon>
        <taxon>Entelegynae</taxon>
        <taxon>Araneoidea</taxon>
        <taxon>Araneidae</taxon>
        <taxon>Araneus</taxon>
    </lineage>
</organism>
<proteinExistence type="predicted"/>
<comment type="caution">
    <text evidence="1">The sequence shown here is derived from an EMBL/GenBank/DDBJ whole genome shotgun (WGS) entry which is preliminary data.</text>
</comment>
<evidence type="ECO:0000313" key="2">
    <source>
        <dbReference type="Proteomes" id="UP000499080"/>
    </source>
</evidence>
<gene>
    <name evidence="1" type="ORF">AVEN_25699_1</name>
</gene>
<protein>
    <submittedName>
        <fullName evidence="1">Uncharacterized protein</fullName>
    </submittedName>
</protein>
<dbReference type="Proteomes" id="UP000499080">
    <property type="component" value="Unassembled WGS sequence"/>
</dbReference>
<feature type="non-terminal residue" evidence="1">
    <location>
        <position position="37"/>
    </location>
</feature>
<sequence length="37" mass="4178">MKFSVADGFKYVSVSYYHAYSSNRDVESKDGNLVKQG</sequence>
<accession>A0A4Y2X5I6</accession>
<reference evidence="1 2" key="1">
    <citation type="journal article" date="2019" name="Sci. Rep.">
        <title>Orb-weaving spider Araneus ventricosus genome elucidates the spidroin gene catalogue.</title>
        <authorList>
            <person name="Kono N."/>
            <person name="Nakamura H."/>
            <person name="Ohtoshi R."/>
            <person name="Moran D.A.P."/>
            <person name="Shinohara A."/>
            <person name="Yoshida Y."/>
            <person name="Fujiwara M."/>
            <person name="Mori M."/>
            <person name="Tomita M."/>
            <person name="Arakawa K."/>
        </authorList>
    </citation>
    <scope>NUCLEOTIDE SEQUENCE [LARGE SCALE GENOMIC DNA]</scope>
</reference>
<dbReference type="AlphaFoldDB" id="A0A4Y2X5I6"/>
<name>A0A4Y2X5I6_ARAVE</name>
<evidence type="ECO:0000313" key="1">
    <source>
        <dbReference type="EMBL" id="GBO44801.1"/>
    </source>
</evidence>